<evidence type="ECO:0000256" key="2">
    <source>
        <dbReference type="ARBA" id="ARBA00008914"/>
    </source>
</evidence>
<feature type="domain" description="OmpA-like" evidence="9">
    <location>
        <begin position="120"/>
        <end position="241"/>
    </location>
</feature>
<dbReference type="PROSITE" id="PS51123">
    <property type="entry name" value="OMPA_2"/>
    <property type="match status" value="1"/>
</dbReference>
<keyword evidence="11" id="KW-1185">Reference proteome</keyword>
<dbReference type="PANTHER" id="PTHR30329">
    <property type="entry name" value="STATOR ELEMENT OF FLAGELLAR MOTOR COMPLEX"/>
    <property type="match status" value="1"/>
</dbReference>
<keyword evidence="4 8" id="KW-0812">Transmembrane</keyword>
<dbReference type="Gene3D" id="3.30.1330.60">
    <property type="entry name" value="OmpA-like domain"/>
    <property type="match status" value="1"/>
</dbReference>
<organism evidence="10 11">
    <name type="scientific">Thiomicrorhabdus marina</name>
    <dbReference type="NCBI Taxonomy" id="2818442"/>
    <lineage>
        <taxon>Bacteria</taxon>
        <taxon>Pseudomonadati</taxon>
        <taxon>Pseudomonadota</taxon>
        <taxon>Gammaproteobacteria</taxon>
        <taxon>Thiotrichales</taxon>
        <taxon>Piscirickettsiaceae</taxon>
        <taxon>Thiomicrorhabdus</taxon>
    </lineage>
</organism>
<dbReference type="EMBL" id="JAGETV010000030">
    <property type="protein sequence ID" value="MBO1928209.1"/>
    <property type="molecule type" value="Genomic_DNA"/>
</dbReference>
<dbReference type="SUPFAM" id="SSF103088">
    <property type="entry name" value="OmpA-like"/>
    <property type="match status" value="1"/>
</dbReference>
<evidence type="ECO:0000256" key="4">
    <source>
        <dbReference type="ARBA" id="ARBA00022692"/>
    </source>
</evidence>
<gene>
    <name evidence="10" type="ORF">J3998_11545</name>
</gene>
<dbReference type="RefSeq" id="WP_208150823.1">
    <property type="nucleotide sequence ID" value="NZ_JAGETV010000030.1"/>
</dbReference>
<dbReference type="CDD" id="cd07185">
    <property type="entry name" value="OmpA_C-like"/>
    <property type="match status" value="1"/>
</dbReference>
<evidence type="ECO:0000256" key="3">
    <source>
        <dbReference type="ARBA" id="ARBA00022475"/>
    </source>
</evidence>
<dbReference type="Pfam" id="PF13677">
    <property type="entry name" value="MotB_plug"/>
    <property type="match status" value="1"/>
</dbReference>
<evidence type="ECO:0000256" key="8">
    <source>
        <dbReference type="SAM" id="Phobius"/>
    </source>
</evidence>
<dbReference type="InterPro" id="IPR050330">
    <property type="entry name" value="Bact_OuterMem_StrucFunc"/>
</dbReference>
<evidence type="ECO:0000256" key="6">
    <source>
        <dbReference type="ARBA" id="ARBA00023136"/>
    </source>
</evidence>
<proteinExistence type="inferred from homology"/>
<keyword evidence="10" id="KW-0966">Cell projection</keyword>
<keyword evidence="6 7" id="KW-0472">Membrane</keyword>
<comment type="caution">
    <text evidence="10">The sequence shown here is derived from an EMBL/GenBank/DDBJ whole genome shotgun (WGS) entry which is preliminary data.</text>
</comment>
<keyword evidence="3" id="KW-1003">Cell membrane</keyword>
<evidence type="ECO:0000256" key="7">
    <source>
        <dbReference type="PROSITE-ProRule" id="PRU00473"/>
    </source>
</evidence>
<dbReference type="InterPro" id="IPR036737">
    <property type="entry name" value="OmpA-like_sf"/>
</dbReference>
<keyword evidence="5 8" id="KW-1133">Transmembrane helix</keyword>
<keyword evidence="10" id="KW-0969">Cilium</keyword>
<protein>
    <submittedName>
        <fullName evidence="10">Flagellar motor protein MotB</fullName>
    </submittedName>
</protein>
<comment type="subcellular location">
    <subcellularLocation>
        <location evidence="1">Cell membrane</location>
        <topology evidence="1">Single-pass membrane protein</topology>
    </subcellularLocation>
</comment>
<comment type="similarity">
    <text evidence="2">Belongs to the MotB family.</text>
</comment>
<dbReference type="PANTHER" id="PTHR30329:SF21">
    <property type="entry name" value="LIPOPROTEIN YIAD-RELATED"/>
    <property type="match status" value="1"/>
</dbReference>
<sequence>MSDKPSGSPAWMATFADLMSLLMALFVLLYAMSSIDVVKYQSIVESFNETLGNGDELTPEQESFFQSVQKSVNETPPAVVEPPSLVVDKSEAEMKALFKELSQSFSMTGDSSIMVEYDEQSNQIKLVFPEQIAFDAGRAVVKPRFIILLRRLSPLREHDLTIKVFGHTDSRPVSGGRFRNNWELSSARASAVVSQLIVDGCVLPEQTQAIGVADTQPIALGKTETDFAKNRRVEVVLSTKSGEDIETIKPQLANE</sequence>
<evidence type="ECO:0000313" key="11">
    <source>
        <dbReference type="Proteomes" id="UP000664835"/>
    </source>
</evidence>
<accession>A0ABS3Q8E5</accession>
<evidence type="ECO:0000313" key="10">
    <source>
        <dbReference type="EMBL" id="MBO1928209.1"/>
    </source>
</evidence>
<keyword evidence="10" id="KW-0282">Flagellum</keyword>
<dbReference type="Pfam" id="PF00691">
    <property type="entry name" value="OmpA"/>
    <property type="match status" value="1"/>
</dbReference>
<dbReference type="InterPro" id="IPR006665">
    <property type="entry name" value="OmpA-like"/>
</dbReference>
<evidence type="ECO:0000259" key="9">
    <source>
        <dbReference type="PROSITE" id="PS51123"/>
    </source>
</evidence>
<feature type="transmembrane region" description="Helical" evidence="8">
    <location>
        <begin position="12"/>
        <end position="32"/>
    </location>
</feature>
<name>A0ABS3Q8E5_9GAMM</name>
<dbReference type="InterPro" id="IPR025713">
    <property type="entry name" value="MotB-like_N_dom"/>
</dbReference>
<evidence type="ECO:0000256" key="5">
    <source>
        <dbReference type="ARBA" id="ARBA00022989"/>
    </source>
</evidence>
<evidence type="ECO:0000256" key="1">
    <source>
        <dbReference type="ARBA" id="ARBA00004162"/>
    </source>
</evidence>
<dbReference type="Proteomes" id="UP000664835">
    <property type="component" value="Unassembled WGS sequence"/>
</dbReference>
<reference evidence="10 11" key="1">
    <citation type="submission" date="2021-03" db="EMBL/GenBank/DDBJ databases">
        <title>Thiomicrorhabdus sp.nov.,novel sulfur-oxidizing bacteria isolated from coastal sediment.</title>
        <authorList>
            <person name="Liu X."/>
        </authorList>
    </citation>
    <scope>NUCLEOTIDE SEQUENCE [LARGE SCALE GENOMIC DNA]</scope>
    <source>
        <strain evidence="10 11">6S2-11</strain>
    </source>
</reference>